<evidence type="ECO:0000313" key="12">
    <source>
        <dbReference type="EMBL" id="EKV29248.1"/>
    </source>
</evidence>
<evidence type="ECO:0000256" key="1">
    <source>
        <dbReference type="ARBA" id="ARBA00004651"/>
    </source>
</evidence>
<feature type="domain" description="ABC transmembrane type-1" evidence="11">
    <location>
        <begin position="19"/>
        <end position="298"/>
    </location>
</feature>
<evidence type="ECO:0000313" key="13">
    <source>
        <dbReference type="Proteomes" id="UP000009881"/>
    </source>
</evidence>
<dbReference type="Pfam" id="PF00664">
    <property type="entry name" value="ABC_membrane"/>
    <property type="match status" value="1"/>
</dbReference>
<dbReference type="RefSeq" id="WP_009541213.1">
    <property type="nucleotide sequence ID" value="NZ_ANHY01000013.1"/>
</dbReference>
<evidence type="ECO:0000259" key="11">
    <source>
        <dbReference type="PROSITE" id="PS50929"/>
    </source>
</evidence>
<dbReference type="InterPro" id="IPR017871">
    <property type="entry name" value="ABC_transporter-like_CS"/>
</dbReference>
<dbReference type="GO" id="GO:0030256">
    <property type="term" value="C:type I protein secretion system complex"/>
    <property type="evidence" value="ECO:0007669"/>
    <property type="project" value="InterPro"/>
</dbReference>
<evidence type="ECO:0000256" key="5">
    <source>
        <dbReference type="ARBA" id="ARBA00022741"/>
    </source>
</evidence>
<keyword evidence="5" id="KW-0547">Nucleotide-binding</keyword>
<dbReference type="InterPro" id="IPR011527">
    <property type="entry name" value="ABC1_TM_dom"/>
</dbReference>
<dbReference type="SMART" id="SM00382">
    <property type="entry name" value="AAA"/>
    <property type="match status" value="1"/>
</dbReference>
<evidence type="ECO:0000256" key="2">
    <source>
        <dbReference type="ARBA" id="ARBA00022448"/>
    </source>
</evidence>
<dbReference type="SUPFAM" id="SSF90123">
    <property type="entry name" value="ABC transporter transmembrane region"/>
    <property type="match status" value="1"/>
</dbReference>
<dbReference type="PANTHER" id="PTHR24221">
    <property type="entry name" value="ATP-BINDING CASSETTE SUB-FAMILY B"/>
    <property type="match status" value="1"/>
</dbReference>
<feature type="transmembrane region" description="Helical" evidence="9">
    <location>
        <begin position="252"/>
        <end position="279"/>
    </location>
</feature>
<dbReference type="PROSITE" id="PS00211">
    <property type="entry name" value="ABC_TRANSPORTER_1"/>
    <property type="match status" value="1"/>
</dbReference>
<dbReference type="GO" id="GO:0034040">
    <property type="term" value="F:ATPase-coupled lipid transmembrane transporter activity"/>
    <property type="evidence" value="ECO:0007669"/>
    <property type="project" value="TreeGrafter"/>
</dbReference>
<keyword evidence="2" id="KW-0813">Transport</keyword>
<dbReference type="InterPro" id="IPR027417">
    <property type="entry name" value="P-loop_NTPase"/>
</dbReference>
<dbReference type="InterPro" id="IPR003593">
    <property type="entry name" value="AAA+_ATPase"/>
</dbReference>
<keyword evidence="13" id="KW-1185">Reference proteome</keyword>
<dbReference type="InterPro" id="IPR003439">
    <property type="entry name" value="ABC_transporter-like_ATP-bd"/>
</dbReference>
<proteinExistence type="predicted"/>
<feature type="domain" description="ABC transporter" evidence="10">
    <location>
        <begin position="330"/>
        <end position="565"/>
    </location>
</feature>
<keyword evidence="3" id="KW-1003">Cell membrane</keyword>
<organism evidence="12 13">
    <name type="scientific">Caenispirillum salinarum AK4</name>
    <dbReference type="NCBI Taxonomy" id="1238182"/>
    <lineage>
        <taxon>Bacteria</taxon>
        <taxon>Pseudomonadati</taxon>
        <taxon>Pseudomonadota</taxon>
        <taxon>Alphaproteobacteria</taxon>
        <taxon>Rhodospirillales</taxon>
        <taxon>Novispirillaceae</taxon>
        <taxon>Caenispirillum</taxon>
    </lineage>
</organism>
<feature type="transmembrane region" description="Helical" evidence="9">
    <location>
        <begin position="20"/>
        <end position="42"/>
    </location>
</feature>
<dbReference type="Pfam" id="PF00005">
    <property type="entry name" value="ABC_tran"/>
    <property type="match status" value="1"/>
</dbReference>
<dbReference type="eggNOG" id="COG4618">
    <property type="taxonomic scope" value="Bacteria"/>
</dbReference>
<reference evidence="12 13" key="1">
    <citation type="journal article" date="2013" name="Genome Announc.">
        <title>Draft Genome Sequence of an Alphaproteobacterium, Caenispirillum salinarum AK4(T), Isolated from a Solar Saltern.</title>
        <authorList>
            <person name="Khatri I."/>
            <person name="Singh A."/>
            <person name="Korpole S."/>
            <person name="Pinnaka A.K."/>
            <person name="Subramanian S."/>
        </authorList>
    </citation>
    <scope>NUCLEOTIDE SEQUENCE [LARGE SCALE GENOMIC DNA]</scope>
    <source>
        <strain evidence="12 13">AK4</strain>
    </source>
</reference>
<dbReference type="GO" id="GO:0140359">
    <property type="term" value="F:ABC-type transporter activity"/>
    <property type="evidence" value="ECO:0007669"/>
    <property type="project" value="InterPro"/>
</dbReference>
<accession>K9HFP1</accession>
<dbReference type="PROSITE" id="PS50893">
    <property type="entry name" value="ABC_TRANSPORTER_2"/>
    <property type="match status" value="1"/>
</dbReference>
<dbReference type="NCBIfam" id="TIGR01842">
    <property type="entry name" value="type_I_sec_PrtD"/>
    <property type="match status" value="1"/>
</dbReference>
<comment type="caution">
    <text evidence="12">The sequence shown here is derived from an EMBL/GenBank/DDBJ whole genome shotgun (WGS) entry which is preliminary data.</text>
</comment>
<dbReference type="STRING" id="1238182.C882_0555"/>
<evidence type="ECO:0000256" key="9">
    <source>
        <dbReference type="SAM" id="Phobius"/>
    </source>
</evidence>
<keyword evidence="8 9" id="KW-0472">Membrane</keyword>
<evidence type="ECO:0000256" key="8">
    <source>
        <dbReference type="ARBA" id="ARBA00023136"/>
    </source>
</evidence>
<keyword evidence="4 9" id="KW-0812">Transmembrane</keyword>
<evidence type="ECO:0000256" key="3">
    <source>
        <dbReference type="ARBA" id="ARBA00022475"/>
    </source>
</evidence>
<dbReference type="PATRIC" id="fig|1238182.3.peg.2770"/>
<dbReference type="Proteomes" id="UP000009881">
    <property type="component" value="Unassembled WGS sequence"/>
</dbReference>
<dbReference type="SUPFAM" id="SSF52540">
    <property type="entry name" value="P-loop containing nucleoside triphosphate hydrolases"/>
    <property type="match status" value="1"/>
</dbReference>
<comment type="subcellular location">
    <subcellularLocation>
        <location evidence="1">Cell membrane</location>
        <topology evidence="1">Multi-pass membrane protein</topology>
    </subcellularLocation>
</comment>
<dbReference type="GO" id="GO:0005886">
    <property type="term" value="C:plasma membrane"/>
    <property type="evidence" value="ECO:0007669"/>
    <property type="project" value="UniProtKB-SubCell"/>
</dbReference>
<dbReference type="CDD" id="cd03246">
    <property type="entry name" value="ABCC_Protease_Secretion"/>
    <property type="match status" value="1"/>
</dbReference>
<feature type="transmembrane region" description="Helical" evidence="9">
    <location>
        <begin position="54"/>
        <end position="71"/>
    </location>
</feature>
<keyword evidence="6" id="KW-0067">ATP-binding</keyword>
<dbReference type="InterPro" id="IPR039421">
    <property type="entry name" value="Type_1_exporter"/>
</dbReference>
<gene>
    <name evidence="12" type="ORF">C882_0555</name>
</gene>
<dbReference type="PANTHER" id="PTHR24221:SF248">
    <property type="entry name" value="ABC TRANSPORTER TRANSMEMBRANE REGION"/>
    <property type="match status" value="1"/>
</dbReference>
<dbReference type="PROSITE" id="PS50929">
    <property type="entry name" value="ABC_TM1F"/>
    <property type="match status" value="1"/>
</dbReference>
<name>K9HFP1_9PROT</name>
<evidence type="ECO:0000256" key="7">
    <source>
        <dbReference type="ARBA" id="ARBA00022989"/>
    </source>
</evidence>
<dbReference type="FunFam" id="3.40.50.300:FF:001444">
    <property type="entry name" value="ABC transporter ATP-binding protein"/>
    <property type="match status" value="1"/>
</dbReference>
<keyword evidence="7 9" id="KW-1133">Transmembrane helix</keyword>
<dbReference type="AlphaFoldDB" id="K9HFP1"/>
<protein>
    <recommendedName>
        <fullName evidence="14">Type I secretion system permease/ATPase</fullName>
    </recommendedName>
</protein>
<dbReference type="Gene3D" id="3.40.50.300">
    <property type="entry name" value="P-loop containing nucleotide triphosphate hydrolases"/>
    <property type="match status" value="1"/>
</dbReference>
<dbReference type="GO" id="GO:0016887">
    <property type="term" value="F:ATP hydrolysis activity"/>
    <property type="evidence" value="ECO:0007669"/>
    <property type="project" value="InterPro"/>
</dbReference>
<feature type="transmembrane region" description="Helical" evidence="9">
    <location>
        <begin position="157"/>
        <end position="173"/>
    </location>
</feature>
<dbReference type="OrthoDB" id="5288404at2"/>
<evidence type="ECO:0000256" key="4">
    <source>
        <dbReference type="ARBA" id="ARBA00022692"/>
    </source>
</evidence>
<dbReference type="GO" id="GO:0030253">
    <property type="term" value="P:protein secretion by the type I secretion system"/>
    <property type="evidence" value="ECO:0007669"/>
    <property type="project" value="InterPro"/>
</dbReference>
<dbReference type="EMBL" id="ANHY01000013">
    <property type="protein sequence ID" value="EKV29248.1"/>
    <property type="molecule type" value="Genomic_DNA"/>
</dbReference>
<evidence type="ECO:0008006" key="14">
    <source>
        <dbReference type="Google" id="ProtNLM"/>
    </source>
</evidence>
<dbReference type="GO" id="GO:0005524">
    <property type="term" value="F:ATP binding"/>
    <property type="evidence" value="ECO:0007669"/>
    <property type="project" value="UniProtKB-KW"/>
</dbReference>
<feature type="transmembrane region" description="Helical" evidence="9">
    <location>
        <begin position="132"/>
        <end position="151"/>
    </location>
</feature>
<evidence type="ECO:0000256" key="6">
    <source>
        <dbReference type="ARBA" id="ARBA00022840"/>
    </source>
</evidence>
<sequence length="581" mass="61853">MTSTLFDRVSADVRRQMPALFLFSFLANLLLLASSIYMLQVFDRVLSSGSLDTLVWLTVITLAAIAVYGLLEQARRRLLARIGAWLDTELSAPVIRRAIERRLTRGPASTTAPDAGLSDVADVRGFVGGESVLAFLDAPWTPVFIAIIWLIHPVLGGIALGGAVVLFLCAVFNDRLTRGPQQSAATRVRQAAAAAGRYVDSAETVAALGMTRPLLDRWRRAHQEAHGQSLAVSDTTAGLFNISRSVRLALQVAILGTGAWLVLQGAVTAGAMIASSIILSRALSPVERSISAWRGYVSYRAARRNLAALFEGTDRDAAAAVSLPRPEGRLTAEAVRFTPPGSAEPILRKIDFALTPGQTCGVVGPSGSGKSTLCRLIVGAWRPTHGHIRLDGADVGRWDSDDLGRHLGYLPQQVELFPGTVADNIARMCDADDAEIIAAAQLADVHEMILRLPDGYATDVGVHGARLSGGQRQRIGLARALFGDPALIVLDEPNSNLDADGDRALLRTLEHLKETGRTIVLVAHHPAMLRSADVVLVLREGLVAAFGPRDEVLKAALGRRAGARPAPVAAAASPVHPKAAE</sequence>
<evidence type="ECO:0000259" key="10">
    <source>
        <dbReference type="PROSITE" id="PS50893"/>
    </source>
</evidence>
<dbReference type="Gene3D" id="1.20.1560.10">
    <property type="entry name" value="ABC transporter type 1, transmembrane domain"/>
    <property type="match status" value="1"/>
</dbReference>
<dbReference type="InterPro" id="IPR010128">
    <property type="entry name" value="ATPase_T1SS_PrtD-like"/>
</dbReference>
<dbReference type="InterPro" id="IPR036640">
    <property type="entry name" value="ABC1_TM_sf"/>
</dbReference>